<evidence type="ECO:0000256" key="2">
    <source>
        <dbReference type="ARBA" id="ARBA00004514"/>
    </source>
</evidence>
<feature type="region of interest" description="Disordered" evidence="8">
    <location>
        <begin position="350"/>
        <end position="393"/>
    </location>
</feature>
<dbReference type="EMBL" id="UYJE01004970">
    <property type="protein sequence ID" value="VDI32827.1"/>
    <property type="molecule type" value="Genomic_DNA"/>
</dbReference>
<dbReference type="FunFam" id="3.30.900.10:FF:000001">
    <property type="entry name" value="Autophagy-related protein 13"/>
    <property type="match status" value="1"/>
</dbReference>
<name>A0A8B6EC90_MYTGA</name>
<dbReference type="GO" id="GO:0005829">
    <property type="term" value="C:cytosol"/>
    <property type="evidence" value="ECO:0007669"/>
    <property type="project" value="UniProtKB-SubCell"/>
</dbReference>
<dbReference type="Gene3D" id="3.30.900.10">
    <property type="entry name" value="HORMA domain"/>
    <property type="match status" value="1"/>
</dbReference>
<dbReference type="AlphaFoldDB" id="A0A8B6EC90"/>
<dbReference type="GO" id="GO:0042127">
    <property type="term" value="P:regulation of cell population proliferation"/>
    <property type="evidence" value="ECO:0007669"/>
    <property type="project" value="UniProtKB-ARBA"/>
</dbReference>
<comment type="similarity">
    <text evidence="3 7">Belongs to the ATG13 family. Metazoan subfamily.</text>
</comment>
<comment type="subcellular location">
    <subcellularLocation>
        <location evidence="2">Cytoplasm</location>
        <location evidence="2">Cytosol</location>
    </subcellularLocation>
    <subcellularLocation>
        <location evidence="1">Preautophagosomal structure</location>
    </subcellularLocation>
</comment>
<evidence type="ECO:0000313" key="11">
    <source>
        <dbReference type="Proteomes" id="UP000596742"/>
    </source>
</evidence>
<evidence type="ECO:0000256" key="3">
    <source>
        <dbReference type="ARBA" id="ARBA00007341"/>
    </source>
</evidence>
<dbReference type="GO" id="GO:0034727">
    <property type="term" value="P:piecemeal microautophagy of the nucleus"/>
    <property type="evidence" value="ECO:0007669"/>
    <property type="project" value="TreeGrafter"/>
</dbReference>
<dbReference type="GO" id="GO:0034497">
    <property type="term" value="P:protein localization to phagophore assembly site"/>
    <property type="evidence" value="ECO:0007669"/>
    <property type="project" value="TreeGrafter"/>
</dbReference>
<dbReference type="PANTHER" id="PTHR13430:SF4">
    <property type="entry name" value="AUTOPHAGY-RELATED PROTEIN 13"/>
    <property type="match status" value="1"/>
</dbReference>
<reference evidence="10" key="1">
    <citation type="submission" date="2018-11" db="EMBL/GenBank/DDBJ databases">
        <authorList>
            <person name="Alioto T."/>
            <person name="Alioto T."/>
        </authorList>
    </citation>
    <scope>NUCLEOTIDE SEQUENCE</scope>
</reference>
<evidence type="ECO:0000256" key="4">
    <source>
        <dbReference type="ARBA" id="ARBA00013801"/>
    </source>
</evidence>
<evidence type="ECO:0000256" key="8">
    <source>
        <dbReference type="SAM" id="MobiDB-lite"/>
    </source>
</evidence>
<feature type="compositionally biased region" description="Polar residues" evidence="8">
    <location>
        <begin position="384"/>
        <end position="393"/>
    </location>
</feature>
<dbReference type="GO" id="GO:0000423">
    <property type="term" value="P:mitophagy"/>
    <property type="evidence" value="ECO:0007669"/>
    <property type="project" value="TreeGrafter"/>
</dbReference>
<dbReference type="InterPro" id="IPR018731">
    <property type="entry name" value="Atg13_N"/>
</dbReference>
<accession>A0A8B6EC90</accession>
<keyword evidence="11" id="KW-1185">Reference proteome</keyword>
<feature type="compositionally biased region" description="Polar residues" evidence="8">
    <location>
        <begin position="255"/>
        <end position="285"/>
    </location>
</feature>
<evidence type="ECO:0000256" key="7">
    <source>
        <dbReference type="RuleBase" id="RU361214"/>
    </source>
</evidence>
<feature type="region of interest" description="Disordered" evidence="8">
    <location>
        <begin position="253"/>
        <end position="302"/>
    </location>
</feature>
<keyword evidence="6 7" id="KW-0072">Autophagy</keyword>
<evidence type="ECO:0000259" key="9">
    <source>
        <dbReference type="Pfam" id="PF10033"/>
    </source>
</evidence>
<evidence type="ECO:0000256" key="1">
    <source>
        <dbReference type="ARBA" id="ARBA00004329"/>
    </source>
</evidence>
<keyword evidence="5" id="KW-0963">Cytoplasm</keyword>
<feature type="region of interest" description="Disordered" evidence="8">
    <location>
        <begin position="216"/>
        <end position="236"/>
    </location>
</feature>
<dbReference type="GO" id="GO:0000407">
    <property type="term" value="C:phagophore assembly site"/>
    <property type="evidence" value="ECO:0007669"/>
    <property type="project" value="UniProtKB-SubCell"/>
</dbReference>
<dbReference type="PANTHER" id="PTHR13430">
    <property type="match status" value="1"/>
</dbReference>
<dbReference type="InterPro" id="IPR036570">
    <property type="entry name" value="HORMA_dom_sf"/>
</dbReference>
<dbReference type="OrthoDB" id="70161at2759"/>
<proteinExistence type="inferred from homology"/>
<dbReference type="InterPro" id="IPR040182">
    <property type="entry name" value="ATG13"/>
</dbReference>
<comment type="caution">
    <text evidence="10">The sequence shown here is derived from an EMBL/GenBank/DDBJ whole genome shotgun (WGS) entry which is preliminary data.</text>
</comment>
<dbReference type="GO" id="GO:1990316">
    <property type="term" value="C:Atg1/ULK1 kinase complex"/>
    <property type="evidence" value="ECO:0007669"/>
    <property type="project" value="InterPro"/>
</dbReference>
<dbReference type="Proteomes" id="UP000596742">
    <property type="component" value="Unassembled WGS sequence"/>
</dbReference>
<evidence type="ECO:0000256" key="6">
    <source>
        <dbReference type="ARBA" id="ARBA00023006"/>
    </source>
</evidence>
<feature type="compositionally biased region" description="Basic and acidic residues" evidence="8">
    <location>
        <begin position="350"/>
        <end position="382"/>
    </location>
</feature>
<feature type="domain" description="Autophagy-related protein 13 N-terminal" evidence="9">
    <location>
        <begin position="88"/>
        <end position="195"/>
    </location>
</feature>
<dbReference type="Pfam" id="PF10033">
    <property type="entry name" value="ATG13"/>
    <property type="match status" value="1"/>
</dbReference>
<evidence type="ECO:0000256" key="5">
    <source>
        <dbReference type="ARBA" id="ARBA00022490"/>
    </source>
</evidence>
<feature type="compositionally biased region" description="Basic and acidic residues" evidence="8">
    <location>
        <begin position="287"/>
        <end position="297"/>
    </location>
</feature>
<sequence>MSGSKLSNQDRKDLEKFTKFLIYKSLQIIVQSRLGEKISTKSKLSATGADWFNLAIKDISEVHNEAKKTLAGQKTLLGQSVCVEISLKTADGDTMILETWFISLNHDSCDPNVKVSYAVYNRMSIALKSLLSVSRVTPAYKLSRQQGADDFVICYKIYNGEPQFFMLGDDYKTAKVGSVPTPVGTININLAYRTKLLITPQKTMKEIPFEVKDDHFKKDNVSPKRPTTPKPCSLGYKRNESVADELCQGSDDTQDFTFTNSPGDNILKNSQIPRSQPIGINNTSPRNHHDSKAHSNPEKQTSFTSYQKIGAFADNKIHRDSKSDIEDIPFLNLIQDDIKIDDKTVLNVKELSKSSKSRNDSCDSDRRESSSHASGDGEKLHESVLSNHSSISQELPPDDFVMVELKTPFAGADPNTDLGKFYRDFSLAPSLNMFTEEPTVGETLEQITDQLSMFESNVYEFDSFIGEVVESSPE</sequence>
<gene>
    <name evidence="10" type="ORF">MGAL_10B037908</name>
</gene>
<organism evidence="10 11">
    <name type="scientific">Mytilus galloprovincialis</name>
    <name type="common">Mediterranean mussel</name>
    <dbReference type="NCBI Taxonomy" id="29158"/>
    <lineage>
        <taxon>Eukaryota</taxon>
        <taxon>Metazoa</taxon>
        <taxon>Spiralia</taxon>
        <taxon>Lophotrochozoa</taxon>
        <taxon>Mollusca</taxon>
        <taxon>Bivalvia</taxon>
        <taxon>Autobranchia</taxon>
        <taxon>Pteriomorphia</taxon>
        <taxon>Mytilida</taxon>
        <taxon>Mytiloidea</taxon>
        <taxon>Mytilidae</taxon>
        <taxon>Mytilinae</taxon>
        <taxon>Mytilus</taxon>
    </lineage>
</organism>
<evidence type="ECO:0000313" key="10">
    <source>
        <dbReference type="EMBL" id="VDI32827.1"/>
    </source>
</evidence>
<protein>
    <recommendedName>
        <fullName evidence="4 7">Autophagy-related protein 13</fullName>
    </recommendedName>
</protein>